<evidence type="ECO:0000313" key="2">
    <source>
        <dbReference type="Proteomes" id="UP001145114"/>
    </source>
</evidence>
<reference evidence="1" key="1">
    <citation type="submission" date="2022-06" db="EMBL/GenBank/DDBJ databases">
        <title>Phylogenomic reconstructions and comparative analyses of Kickxellomycotina fungi.</title>
        <authorList>
            <person name="Reynolds N.K."/>
            <person name="Stajich J.E."/>
            <person name="Barry K."/>
            <person name="Grigoriev I.V."/>
            <person name="Crous P."/>
            <person name="Smith M.E."/>
        </authorList>
    </citation>
    <scope>NUCLEOTIDE SEQUENCE</scope>
    <source>
        <strain evidence="1">RSA 2271</strain>
    </source>
</reference>
<feature type="non-terminal residue" evidence="1">
    <location>
        <position position="1"/>
    </location>
</feature>
<sequence>QGSVEVFNQSQLLTLQMLNPEDTESLRLELRRAVRTARSWCLLSGGGTHQWLDFYLPTPQVR</sequence>
<feature type="non-terminal residue" evidence="1">
    <location>
        <position position="62"/>
    </location>
</feature>
<accession>A0ACC1HI88</accession>
<gene>
    <name evidence="1" type="ORF">EV182_008914</name>
</gene>
<dbReference type="EMBL" id="JAMZIH010005038">
    <property type="protein sequence ID" value="KAJ1676086.1"/>
    <property type="molecule type" value="Genomic_DNA"/>
</dbReference>
<name>A0ACC1HI88_9FUNG</name>
<proteinExistence type="predicted"/>
<protein>
    <submittedName>
        <fullName evidence="1">Uncharacterized protein</fullName>
    </submittedName>
</protein>
<keyword evidence="2" id="KW-1185">Reference proteome</keyword>
<dbReference type="Proteomes" id="UP001145114">
    <property type="component" value="Unassembled WGS sequence"/>
</dbReference>
<organism evidence="1 2">
    <name type="scientific">Spiromyces aspiralis</name>
    <dbReference type="NCBI Taxonomy" id="68401"/>
    <lineage>
        <taxon>Eukaryota</taxon>
        <taxon>Fungi</taxon>
        <taxon>Fungi incertae sedis</taxon>
        <taxon>Zoopagomycota</taxon>
        <taxon>Kickxellomycotina</taxon>
        <taxon>Kickxellomycetes</taxon>
        <taxon>Kickxellales</taxon>
        <taxon>Kickxellaceae</taxon>
        <taxon>Spiromyces</taxon>
    </lineage>
</organism>
<comment type="caution">
    <text evidence="1">The sequence shown here is derived from an EMBL/GenBank/DDBJ whole genome shotgun (WGS) entry which is preliminary data.</text>
</comment>
<evidence type="ECO:0000313" key="1">
    <source>
        <dbReference type="EMBL" id="KAJ1676086.1"/>
    </source>
</evidence>